<accession>A0AA39TWQ4</accession>
<name>A0AA39TWQ4_9PEZI</name>
<comment type="caution">
    <text evidence="1">The sequence shown here is derived from an EMBL/GenBank/DDBJ whole genome shotgun (WGS) entry which is preliminary data.</text>
</comment>
<proteinExistence type="predicted"/>
<dbReference type="EMBL" id="JAULSR010000010">
    <property type="protein sequence ID" value="KAK0610493.1"/>
    <property type="molecule type" value="Genomic_DNA"/>
</dbReference>
<dbReference type="AlphaFoldDB" id="A0AA39TWQ4"/>
<reference evidence="1" key="1">
    <citation type="submission" date="2023-06" db="EMBL/GenBank/DDBJ databases">
        <title>Genome-scale phylogeny and comparative genomics of the fungal order Sordariales.</title>
        <authorList>
            <consortium name="Lawrence Berkeley National Laboratory"/>
            <person name="Hensen N."/>
            <person name="Bonometti L."/>
            <person name="Westerberg I."/>
            <person name="Brannstrom I.O."/>
            <person name="Guillou S."/>
            <person name="Cros-Aarteil S."/>
            <person name="Calhoun S."/>
            <person name="Haridas S."/>
            <person name="Kuo A."/>
            <person name="Mondo S."/>
            <person name="Pangilinan J."/>
            <person name="Riley R."/>
            <person name="LaButti K."/>
            <person name="Andreopoulos B."/>
            <person name="Lipzen A."/>
            <person name="Chen C."/>
            <person name="Yanf M."/>
            <person name="Daum C."/>
            <person name="Ng V."/>
            <person name="Clum A."/>
            <person name="Steindorff A."/>
            <person name="Ohm R."/>
            <person name="Martin F."/>
            <person name="Silar P."/>
            <person name="Natvig D."/>
            <person name="Lalanne C."/>
            <person name="Gautier V."/>
            <person name="Ament-velasquez S.L."/>
            <person name="Kruys A."/>
            <person name="Hutchinson M.I."/>
            <person name="Powell A.J."/>
            <person name="Barry K."/>
            <person name="Miller A.N."/>
            <person name="Grigoriev I.V."/>
            <person name="Debuchy R."/>
            <person name="Gladieux P."/>
            <person name="Thoren M.H."/>
            <person name="Johannesson H."/>
        </authorList>
    </citation>
    <scope>NUCLEOTIDE SEQUENCE</scope>
    <source>
        <strain evidence="1">SMH3391-2</strain>
    </source>
</reference>
<keyword evidence="2" id="KW-1185">Reference proteome</keyword>
<organism evidence="1 2">
    <name type="scientific">Bombardia bombarda</name>
    <dbReference type="NCBI Taxonomy" id="252184"/>
    <lineage>
        <taxon>Eukaryota</taxon>
        <taxon>Fungi</taxon>
        <taxon>Dikarya</taxon>
        <taxon>Ascomycota</taxon>
        <taxon>Pezizomycotina</taxon>
        <taxon>Sordariomycetes</taxon>
        <taxon>Sordariomycetidae</taxon>
        <taxon>Sordariales</taxon>
        <taxon>Lasiosphaeriaceae</taxon>
        <taxon>Bombardia</taxon>
    </lineage>
</organism>
<protein>
    <submittedName>
        <fullName evidence="1">Uncharacterized protein</fullName>
    </submittedName>
</protein>
<sequence length="148" mass="15704">MDKLVSLIAGASGLPSVVTGTMDSDGIAEADLAWTAAVGREAEDLDLPTTGYQWTKSVSAVCPLSQSFSQTCIALSATCREQLLGCCMQCMLPFVCSVPSSPLDRLSGSADCRYHSRRSGRMGKNWNAHCATTQYWAVSRGKDDGSAV</sequence>
<dbReference type="Proteomes" id="UP001174934">
    <property type="component" value="Unassembled WGS sequence"/>
</dbReference>
<evidence type="ECO:0000313" key="1">
    <source>
        <dbReference type="EMBL" id="KAK0610493.1"/>
    </source>
</evidence>
<gene>
    <name evidence="1" type="ORF">B0T17DRAFT_603145</name>
</gene>
<evidence type="ECO:0000313" key="2">
    <source>
        <dbReference type="Proteomes" id="UP001174934"/>
    </source>
</evidence>